<dbReference type="PANTHER" id="PTHR30011">
    <property type="entry name" value="ALKANESULFONATE MONOOXYGENASE-RELATED"/>
    <property type="match status" value="1"/>
</dbReference>
<keyword evidence="9" id="KW-1185">Reference proteome</keyword>
<dbReference type="Proteomes" id="UP000609121">
    <property type="component" value="Unassembled WGS sequence"/>
</dbReference>
<dbReference type="InterPro" id="IPR016215">
    <property type="entry name" value="NTA_MOA"/>
</dbReference>
<dbReference type="GO" id="GO:0016705">
    <property type="term" value="F:oxidoreductase activity, acting on paired donors, with incorporation or reduction of molecular oxygen"/>
    <property type="evidence" value="ECO:0007669"/>
    <property type="project" value="InterPro"/>
</dbReference>
<accession>A0A8J7CX54</accession>
<dbReference type="Pfam" id="PF00296">
    <property type="entry name" value="Bac_luciferase"/>
    <property type="match status" value="1"/>
</dbReference>
<sequence>MPATGNILHIGMSLAATWLTGRDRAAGPQDRDPIAADIELCRMSEAARLDFMFLPDTLFADPRGLRGGAGIGPGGLDPTLRLAALSQHTRQVGLLTTVSTTFVPPYILARQLQSLHWLSGGRAGWNIVTALDGQRNFGLDDMPGPEEKYARAAEATEIVRRLWASNPAASADDAPPAEPIDHAGRYFRVAGPLNVRMPPTDRIPLVQAGASETGRSFAAQVADAIFASTPDKEAALSLRRDLRRRAAAHGRAADDIVVMPGLNCYLADSRAEAEELFMETHAGIDRTRRLEMVRQMIGLDLTDWPEDRPIRAADLPELPARLRSRTHSGLLRRMILRDEPTLAELLRRPESAGSGHWRIIGTVDDAAEQIAEWHRDGAIDGFINVPGGGRDSMRRTLQELIPQLSERGLFRRDYGGDTFLGHLRQRRA</sequence>
<organism evidence="8 9">
    <name type="scientific">Mangrovicoccus algicola</name>
    <dbReference type="NCBI Taxonomy" id="2771008"/>
    <lineage>
        <taxon>Bacteria</taxon>
        <taxon>Pseudomonadati</taxon>
        <taxon>Pseudomonadota</taxon>
        <taxon>Alphaproteobacteria</taxon>
        <taxon>Rhodobacterales</taxon>
        <taxon>Paracoccaceae</taxon>
        <taxon>Mangrovicoccus</taxon>
    </lineage>
</organism>
<dbReference type="Gene3D" id="3.20.20.30">
    <property type="entry name" value="Luciferase-like domain"/>
    <property type="match status" value="1"/>
</dbReference>
<dbReference type="SUPFAM" id="SSF51679">
    <property type="entry name" value="Bacterial luciferase-like"/>
    <property type="match status" value="1"/>
</dbReference>
<evidence type="ECO:0000313" key="8">
    <source>
        <dbReference type="EMBL" id="MBE3638562.1"/>
    </source>
</evidence>
<dbReference type="InterPro" id="IPR036661">
    <property type="entry name" value="Luciferase-like_sf"/>
</dbReference>
<dbReference type="NCBIfam" id="TIGR03860">
    <property type="entry name" value="FMN_nitrolo"/>
    <property type="match status" value="1"/>
</dbReference>
<feature type="binding site" evidence="6">
    <location>
        <position position="149"/>
    </location>
    <ligand>
        <name>FMN</name>
        <dbReference type="ChEBI" id="CHEBI:58210"/>
    </ligand>
</feature>
<dbReference type="RefSeq" id="WP_193182290.1">
    <property type="nucleotide sequence ID" value="NZ_JACVXA010000026.1"/>
</dbReference>
<dbReference type="InterPro" id="IPR011251">
    <property type="entry name" value="Luciferase-like_dom"/>
</dbReference>
<dbReference type="InterPro" id="IPR051260">
    <property type="entry name" value="Diverse_substr_monoxygenases"/>
</dbReference>
<evidence type="ECO:0000256" key="3">
    <source>
        <dbReference type="ARBA" id="ARBA00023002"/>
    </source>
</evidence>
<evidence type="ECO:0000256" key="2">
    <source>
        <dbReference type="ARBA" id="ARBA00022643"/>
    </source>
</evidence>
<comment type="similarity">
    <text evidence="5">Belongs to the NtaA/SnaA/DszA monooxygenase family.</text>
</comment>
<keyword evidence="1 6" id="KW-0285">Flavoprotein</keyword>
<keyword evidence="2 6" id="KW-0288">FMN</keyword>
<evidence type="ECO:0000256" key="4">
    <source>
        <dbReference type="ARBA" id="ARBA00023033"/>
    </source>
</evidence>
<dbReference type="PANTHER" id="PTHR30011:SF16">
    <property type="entry name" value="C2H2 FINGER DOMAIN TRANSCRIPTION FACTOR (EUROFUNG)-RELATED"/>
    <property type="match status" value="1"/>
</dbReference>
<dbReference type="PIRSF" id="PIRSF000337">
    <property type="entry name" value="NTA_MOA"/>
    <property type="match status" value="1"/>
</dbReference>
<evidence type="ECO:0000256" key="5">
    <source>
        <dbReference type="ARBA" id="ARBA00033748"/>
    </source>
</evidence>
<keyword evidence="4 8" id="KW-0503">Monooxygenase</keyword>
<gene>
    <name evidence="8" type="ORF">ICN82_10135</name>
</gene>
<keyword evidence="3 8" id="KW-0560">Oxidoreductase</keyword>
<dbReference type="AlphaFoldDB" id="A0A8J7CX54"/>
<name>A0A8J7CX54_9RHOB</name>
<evidence type="ECO:0000313" key="9">
    <source>
        <dbReference type="Proteomes" id="UP000609121"/>
    </source>
</evidence>
<dbReference type="EC" id="1.14.-.-" evidence="8"/>
<dbReference type="GO" id="GO:0004497">
    <property type="term" value="F:monooxygenase activity"/>
    <property type="evidence" value="ECO:0007669"/>
    <property type="project" value="UniProtKB-KW"/>
</dbReference>
<proteinExistence type="inferred from homology"/>
<feature type="binding site" evidence="6">
    <location>
        <position position="97"/>
    </location>
    <ligand>
        <name>FMN</name>
        <dbReference type="ChEBI" id="CHEBI:58210"/>
    </ligand>
</feature>
<feature type="binding site" evidence="6">
    <location>
        <position position="211"/>
    </location>
    <ligand>
        <name>FMN</name>
        <dbReference type="ChEBI" id="CHEBI:58210"/>
    </ligand>
</feature>
<evidence type="ECO:0000256" key="1">
    <source>
        <dbReference type="ARBA" id="ARBA00022630"/>
    </source>
</evidence>
<reference evidence="8" key="1">
    <citation type="submission" date="2020-09" db="EMBL/GenBank/DDBJ databases">
        <title>A novel bacterium of genus Mangrovicoccus, isolated from South China Sea.</title>
        <authorList>
            <person name="Huang H."/>
            <person name="Mo K."/>
            <person name="Hu Y."/>
        </authorList>
    </citation>
    <scope>NUCLEOTIDE SEQUENCE</scope>
    <source>
        <strain evidence="8">HB182678</strain>
    </source>
</reference>
<evidence type="ECO:0000259" key="7">
    <source>
        <dbReference type="Pfam" id="PF00296"/>
    </source>
</evidence>
<dbReference type="EMBL" id="JACVXA010000026">
    <property type="protein sequence ID" value="MBE3638562.1"/>
    <property type="molecule type" value="Genomic_DNA"/>
</dbReference>
<feature type="binding site" evidence="6">
    <location>
        <position position="56"/>
    </location>
    <ligand>
        <name>FMN</name>
        <dbReference type="ChEBI" id="CHEBI:58210"/>
    </ligand>
</feature>
<protein>
    <submittedName>
        <fullName evidence="8">NtaA/DmoA family FMN-dependent monooxygenase</fullName>
        <ecNumber evidence="8">1.14.-.-</ecNumber>
    </submittedName>
</protein>
<feature type="domain" description="Luciferase-like" evidence="7">
    <location>
        <begin position="21"/>
        <end position="378"/>
    </location>
</feature>
<evidence type="ECO:0000256" key="6">
    <source>
        <dbReference type="PIRSR" id="PIRSR000337-1"/>
    </source>
</evidence>
<comment type="caution">
    <text evidence="8">The sequence shown here is derived from an EMBL/GenBank/DDBJ whole genome shotgun (WGS) entry which is preliminary data.</text>
</comment>